<keyword evidence="6" id="KW-1185">Reference proteome</keyword>
<evidence type="ECO:0000256" key="3">
    <source>
        <dbReference type="ARBA" id="ARBA00023002"/>
    </source>
</evidence>
<keyword evidence="2" id="KW-0274">FAD</keyword>
<dbReference type="GO" id="GO:0016899">
    <property type="term" value="F:oxidoreductase activity, acting on the CH-OH group of donors, oxygen as acceptor"/>
    <property type="evidence" value="ECO:0007669"/>
    <property type="project" value="InterPro"/>
</dbReference>
<dbReference type="InterPro" id="IPR036318">
    <property type="entry name" value="FAD-bd_PCMH-like_sf"/>
</dbReference>
<dbReference type="InterPro" id="IPR006311">
    <property type="entry name" value="TAT_signal"/>
</dbReference>
<dbReference type="PROSITE" id="PS51318">
    <property type="entry name" value="TAT"/>
    <property type="match status" value="1"/>
</dbReference>
<comment type="caution">
    <text evidence="5">The sequence shown here is derived from an EMBL/GenBank/DDBJ whole genome shotgun (WGS) entry which is preliminary data.</text>
</comment>
<dbReference type="Pfam" id="PF01565">
    <property type="entry name" value="FAD_binding_4"/>
    <property type="match status" value="1"/>
</dbReference>
<reference evidence="5 6" key="1">
    <citation type="journal article" date="2011" name="Stand. Genomic Sci.">
        <title>Non-contiguous finished genome sequence and contextual data of the filamentous soil bacterium Ktedonobacter racemifer type strain (SOSP1-21).</title>
        <authorList>
            <person name="Chang Y.J."/>
            <person name="Land M."/>
            <person name="Hauser L."/>
            <person name="Chertkov O."/>
            <person name="Del Rio T.G."/>
            <person name="Nolan M."/>
            <person name="Copeland A."/>
            <person name="Tice H."/>
            <person name="Cheng J.F."/>
            <person name="Lucas S."/>
            <person name="Han C."/>
            <person name="Goodwin L."/>
            <person name="Pitluck S."/>
            <person name="Ivanova N."/>
            <person name="Ovchinikova G."/>
            <person name="Pati A."/>
            <person name="Chen A."/>
            <person name="Palaniappan K."/>
            <person name="Mavromatis K."/>
            <person name="Liolios K."/>
            <person name="Brettin T."/>
            <person name="Fiebig A."/>
            <person name="Rohde M."/>
            <person name="Abt B."/>
            <person name="Goker M."/>
            <person name="Detter J.C."/>
            <person name="Woyke T."/>
            <person name="Bristow J."/>
            <person name="Eisen J.A."/>
            <person name="Markowitz V."/>
            <person name="Hugenholtz P."/>
            <person name="Kyrpides N.C."/>
            <person name="Klenk H.P."/>
            <person name="Lapidus A."/>
        </authorList>
    </citation>
    <scope>NUCLEOTIDE SEQUENCE [LARGE SCALE GENOMIC DNA]</scope>
    <source>
        <strain evidence="6">DSM 44963</strain>
    </source>
</reference>
<dbReference type="Gene3D" id="3.30.465.10">
    <property type="match status" value="1"/>
</dbReference>
<evidence type="ECO:0000259" key="4">
    <source>
        <dbReference type="PROSITE" id="PS51387"/>
    </source>
</evidence>
<dbReference type="Gene3D" id="1.10.45.10">
    <property type="entry name" value="Vanillyl-alcohol Oxidase, Chain A, domain 4"/>
    <property type="match status" value="1"/>
</dbReference>
<dbReference type="SUPFAM" id="SSF56176">
    <property type="entry name" value="FAD-binding/transporter-associated domain-like"/>
    <property type="match status" value="1"/>
</dbReference>
<keyword evidence="3" id="KW-0560">Oxidoreductase</keyword>
<dbReference type="eggNOG" id="COG0277">
    <property type="taxonomic scope" value="Bacteria"/>
</dbReference>
<dbReference type="Gene3D" id="3.30.43.10">
    <property type="entry name" value="Uridine Diphospho-n-acetylenolpyruvylglucosamine Reductase, domain 2"/>
    <property type="match status" value="1"/>
</dbReference>
<dbReference type="InterPro" id="IPR010031">
    <property type="entry name" value="FAD_lactone_oxidase-like"/>
</dbReference>
<protein>
    <submittedName>
        <fullName evidence="5">Cholesterol oxidase substrate-binding</fullName>
    </submittedName>
</protein>
<dbReference type="InterPro" id="IPR016169">
    <property type="entry name" value="FAD-bd_PCMH_sub2"/>
</dbReference>
<evidence type="ECO:0000256" key="1">
    <source>
        <dbReference type="ARBA" id="ARBA00022630"/>
    </source>
</evidence>
<evidence type="ECO:0000313" key="5">
    <source>
        <dbReference type="EMBL" id="EFH85403.1"/>
    </source>
</evidence>
<dbReference type="InterPro" id="IPR006094">
    <property type="entry name" value="Oxid_FAD_bind_N"/>
</dbReference>
<accession>D6TVK0</accession>
<dbReference type="InterPro" id="IPR016164">
    <property type="entry name" value="FAD-linked_Oxase-like_C"/>
</dbReference>
<gene>
    <name evidence="5" type="ORF">Krac_6622</name>
</gene>
<dbReference type="EMBL" id="ADVG01000003">
    <property type="protein sequence ID" value="EFH85403.1"/>
    <property type="molecule type" value="Genomic_DNA"/>
</dbReference>
<dbReference type="InParanoid" id="D6TVK0"/>
<dbReference type="OrthoDB" id="1489106at2"/>
<dbReference type="InterPro" id="IPR015213">
    <property type="entry name" value="Cholesterol_OX_subst-bd"/>
</dbReference>
<sequence length="587" mass="62739">MTRHQGSQEPDSSFARTNSLSRRQFLAGAAALGAVGWTPVFGVTSAAASQTPPNFPASIALYKQAFQNWSGEIMVDDVWTCVPQTSDDVVTVANWALANGYRIRPRGMGHTWTPLTVPAGSSSANVVLVDTTQHLTTVTINGPGSPATVVAQAGVTMDVLLATLEQAGYGLTATPAPGDLTIGGVLAIDGHGTAIPAQGETPVPGHTYGSVSNLIVSLTAVVWDPSSGQYILRTFARSDPATRALLVHIGRTFVTEVTLQVGINTRLRCQSRVDISAATLFAAPGSGGSQTFASFVESAGRVETIWFPFTSNPWLKVWTVSPTKPLSAREVDSPYNYVFSDTIPKVASNLISEIEAGNGAVTPTFGQTQYSIVSAGLVSTDTMDIWGWSKNLLLYIRPTTLRVTANGYAVLTNRGNIQRVVSEFAAYYQSRLAAYQAQGSYPVNGAMEIRVTGLDVPGDVEVPSAGSPQLSALRPRPDHPEWNVAVWLDVLTIPGTPQADQFYCDLETWIFGNYTGSYAAVRPEWSKGWAYTNSATWADPTVLTSTIPNAYRVGQMVGDDWDAAIGALDAYDPHHIFANAFLDTLLP</sequence>
<dbReference type="SUPFAM" id="SSF55103">
    <property type="entry name" value="FAD-linked oxidases, C-terminal domain"/>
    <property type="match status" value="1"/>
</dbReference>
<dbReference type="InterPro" id="IPR016170">
    <property type="entry name" value="Cytok_DH_C_sf"/>
</dbReference>
<dbReference type="STRING" id="485913.Krac_6622"/>
<dbReference type="InterPro" id="IPR016166">
    <property type="entry name" value="FAD-bd_PCMH"/>
</dbReference>
<dbReference type="GO" id="GO:0071949">
    <property type="term" value="F:FAD binding"/>
    <property type="evidence" value="ECO:0007669"/>
    <property type="project" value="InterPro"/>
</dbReference>
<dbReference type="Gene3D" id="3.40.462.10">
    <property type="entry name" value="FAD-linked oxidases, C-terminal domain"/>
    <property type="match status" value="1"/>
</dbReference>
<keyword evidence="1" id="KW-0285">Flavoprotein</keyword>
<dbReference type="AlphaFoldDB" id="D6TVK0"/>
<dbReference type="PANTHER" id="PTHR43762:SF1">
    <property type="entry name" value="D-ARABINONO-1,4-LACTONE OXIDASE"/>
    <property type="match status" value="1"/>
</dbReference>
<evidence type="ECO:0000313" key="6">
    <source>
        <dbReference type="Proteomes" id="UP000004508"/>
    </source>
</evidence>
<feature type="domain" description="FAD-binding PCMH-type" evidence="4">
    <location>
        <begin position="72"/>
        <end position="264"/>
    </location>
</feature>
<dbReference type="PROSITE" id="PS51387">
    <property type="entry name" value="FAD_PCMH"/>
    <property type="match status" value="1"/>
</dbReference>
<proteinExistence type="predicted"/>
<name>D6TVK0_KTERA</name>
<dbReference type="RefSeq" id="WP_007917655.1">
    <property type="nucleotide sequence ID" value="NZ_ADVG01000003.1"/>
</dbReference>
<dbReference type="PANTHER" id="PTHR43762">
    <property type="entry name" value="L-GULONOLACTONE OXIDASE"/>
    <property type="match status" value="1"/>
</dbReference>
<dbReference type="Proteomes" id="UP000004508">
    <property type="component" value="Unassembled WGS sequence"/>
</dbReference>
<dbReference type="InterPro" id="IPR016171">
    <property type="entry name" value="Vanillyl_alc_oxidase_C-sub2"/>
</dbReference>
<organism evidence="5 6">
    <name type="scientific">Ktedonobacter racemifer DSM 44963</name>
    <dbReference type="NCBI Taxonomy" id="485913"/>
    <lineage>
        <taxon>Bacteria</taxon>
        <taxon>Bacillati</taxon>
        <taxon>Chloroflexota</taxon>
        <taxon>Ktedonobacteria</taxon>
        <taxon>Ktedonobacterales</taxon>
        <taxon>Ktedonobacteraceae</taxon>
        <taxon>Ktedonobacter</taxon>
    </lineage>
</organism>
<dbReference type="InterPro" id="IPR016167">
    <property type="entry name" value="FAD-bd_PCMH_sub1"/>
</dbReference>
<dbReference type="Pfam" id="PF09129">
    <property type="entry name" value="Chol_subst-bind"/>
    <property type="match status" value="1"/>
</dbReference>
<evidence type="ECO:0000256" key="2">
    <source>
        <dbReference type="ARBA" id="ARBA00022827"/>
    </source>
</evidence>